<evidence type="ECO:0000313" key="2">
    <source>
        <dbReference type="Proteomes" id="UP001299546"/>
    </source>
</evidence>
<organism evidence="1 2">
    <name type="scientific">Bariatricus massiliensis</name>
    <dbReference type="NCBI Taxonomy" id="1745713"/>
    <lineage>
        <taxon>Bacteria</taxon>
        <taxon>Bacillati</taxon>
        <taxon>Bacillota</taxon>
        <taxon>Clostridia</taxon>
        <taxon>Lachnospirales</taxon>
        <taxon>Lachnospiraceae</taxon>
        <taxon>Bariatricus</taxon>
    </lineage>
</organism>
<dbReference type="Proteomes" id="UP001299546">
    <property type="component" value="Unassembled WGS sequence"/>
</dbReference>
<evidence type="ECO:0008006" key="3">
    <source>
        <dbReference type="Google" id="ProtNLM"/>
    </source>
</evidence>
<dbReference type="RefSeq" id="WP_066732385.1">
    <property type="nucleotide sequence ID" value="NZ_JAJCIQ010000001.1"/>
</dbReference>
<sequence length="83" mass="9862">MFGRKVEVIMTFEPEKYVKAKNILEAHQIPYTTKMRNNSESYRHNMVGRFGENTAASTQYQILVDKDKQEEATYFLNSELWHE</sequence>
<dbReference type="EMBL" id="JAJCIS010000001">
    <property type="protein sequence ID" value="MCB7386161.1"/>
    <property type="molecule type" value="Genomic_DNA"/>
</dbReference>
<evidence type="ECO:0000313" key="1">
    <source>
        <dbReference type="EMBL" id="MCB7386161.1"/>
    </source>
</evidence>
<reference evidence="1 2" key="1">
    <citation type="submission" date="2021-10" db="EMBL/GenBank/DDBJ databases">
        <title>Collection of gut derived symbiotic bacterial strains cultured from healthy donors.</title>
        <authorList>
            <person name="Lin H."/>
            <person name="Littmann E."/>
            <person name="Kohout C."/>
            <person name="Pamer E.G."/>
        </authorList>
    </citation>
    <scope>NUCLEOTIDE SEQUENCE [LARGE SCALE GENOMIC DNA]</scope>
    <source>
        <strain evidence="1 2">DFI.1.165</strain>
    </source>
</reference>
<keyword evidence="2" id="KW-1185">Reference proteome</keyword>
<protein>
    <recommendedName>
        <fullName evidence="3">DUF2007 domain-containing protein</fullName>
    </recommendedName>
</protein>
<accession>A0ABS8DCM6</accession>
<gene>
    <name evidence="1" type="ORF">LIZ65_02570</name>
</gene>
<proteinExistence type="predicted"/>
<name>A0ABS8DCM6_9FIRM</name>
<comment type="caution">
    <text evidence="1">The sequence shown here is derived from an EMBL/GenBank/DDBJ whole genome shotgun (WGS) entry which is preliminary data.</text>
</comment>